<accession>A0A1H5WNJ4</accession>
<proteinExistence type="predicted"/>
<dbReference type="InterPro" id="IPR005901">
    <property type="entry name" value="GLPGLI"/>
</dbReference>
<keyword evidence="1" id="KW-0732">Signal</keyword>
<feature type="chain" id="PRO_5009288512" evidence="1">
    <location>
        <begin position="21"/>
        <end position="282"/>
    </location>
</feature>
<dbReference type="AlphaFoldDB" id="A0A1H5WNJ4"/>
<dbReference type="Pfam" id="PF09697">
    <property type="entry name" value="Porph_ging"/>
    <property type="match status" value="1"/>
</dbReference>
<name>A0A1H5WNJ4_9SPHI</name>
<gene>
    <name evidence="2" type="ORF">SAMN05421877_104109</name>
</gene>
<keyword evidence="3" id="KW-1185">Reference proteome</keyword>
<dbReference type="NCBIfam" id="TIGR01200">
    <property type="entry name" value="GLPGLI"/>
    <property type="match status" value="1"/>
</dbReference>
<reference evidence="3" key="1">
    <citation type="submission" date="2016-10" db="EMBL/GenBank/DDBJ databases">
        <authorList>
            <person name="Varghese N."/>
            <person name="Submissions S."/>
        </authorList>
    </citation>
    <scope>NUCLEOTIDE SEQUENCE [LARGE SCALE GENOMIC DNA]</scope>
    <source>
        <strain evidence="3">DSM 22361</strain>
    </source>
</reference>
<evidence type="ECO:0000256" key="1">
    <source>
        <dbReference type="SAM" id="SignalP"/>
    </source>
</evidence>
<sequence>MKHLLSLLFFCAMFPFSSSAQENESQFKQQFIYAMTFQMDSLDSKKQTETMELLTNGSHSVFQSLEKGFRDSVNLVKRKEKADYDVRNDASFRGKLKPINSLYSIFRTDNHFRVLDAFSLGMRSDNYQYYEEEIVLDWKLTGKQDSLLGLPVQQATTEFGGRTWEAWFTPEIPIGAGPYKFHGLPGLIVKIKDSQDFWTFTLTDMKQDINRQVALPTGLPKTVAKTDKLAFFKGRNDYFLNRTIIDEAAGNIIVGTPEGRQQSIDWDKKYAKSQNNWIEKFQ</sequence>
<dbReference type="Proteomes" id="UP000236731">
    <property type="component" value="Unassembled WGS sequence"/>
</dbReference>
<evidence type="ECO:0000313" key="2">
    <source>
        <dbReference type="EMBL" id="SEG00865.1"/>
    </source>
</evidence>
<feature type="signal peptide" evidence="1">
    <location>
        <begin position="1"/>
        <end position="20"/>
    </location>
</feature>
<organism evidence="2 3">
    <name type="scientific">Sphingobacterium lactis</name>
    <dbReference type="NCBI Taxonomy" id="797291"/>
    <lineage>
        <taxon>Bacteria</taxon>
        <taxon>Pseudomonadati</taxon>
        <taxon>Bacteroidota</taxon>
        <taxon>Sphingobacteriia</taxon>
        <taxon>Sphingobacteriales</taxon>
        <taxon>Sphingobacteriaceae</taxon>
        <taxon>Sphingobacterium</taxon>
    </lineage>
</organism>
<evidence type="ECO:0000313" key="3">
    <source>
        <dbReference type="Proteomes" id="UP000236731"/>
    </source>
</evidence>
<dbReference type="EMBL" id="FNUT01000004">
    <property type="protein sequence ID" value="SEG00865.1"/>
    <property type="molecule type" value="Genomic_DNA"/>
</dbReference>
<protein>
    <submittedName>
        <fullName evidence="2">GLPGLI family protein</fullName>
    </submittedName>
</protein>